<dbReference type="STRING" id="1314674.A0A0D7ASE7"/>
<dbReference type="EMBL" id="KN881136">
    <property type="protein sequence ID" value="KIY60945.1"/>
    <property type="molecule type" value="Genomic_DNA"/>
</dbReference>
<dbReference type="Proteomes" id="UP000054007">
    <property type="component" value="Unassembled WGS sequence"/>
</dbReference>
<evidence type="ECO:0000313" key="1">
    <source>
        <dbReference type="EMBL" id="KIY60945.1"/>
    </source>
</evidence>
<dbReference type="InterPro" id="IPR041078">
    <property type="entry name" value="Plavaka"/>
</dbReference>
<accession>A0A0D7ASE7</accession>
<dbReference type="AlphaFoldDB" id="A0A0D7ASE7"/>
<evidence type="ECO:0000313" key="2">
    <source>
        <dbReference type="Proteomes" id="UP000054007"/>
    </source>
</evidence>
<name>A0A0D7ASE7_9AGAR</name>
<sequence>MERARKTTSTPAAYFKACMAENVNGNIIAPFWDGLPYTNIFASQTPDVLHQLYQGVVTHLIKWCQTLLSEHEMDRRIRRMPRSLGLRHFKNGISALSQVSGTKRKNIGKVLLGCIVDELHPRAVTACCAILDFVYLAQYTTHNNNTLTYLTDTLRPLARQ</sequence>
<reference evidence="1 2" key="1">
    <citation type="journal article" date="2015" name="Fungal Genet. Biol.">
        <title>Evolution of novel wood decay mechanisms in Agaricales revealed by the genome sequences of Fistulina hepatica and Cylindrobasidium torrendii.</title>
        <authorList>
            <person name="Floudas D."/>
            <person name="Held B.W."/>
            <person name="Riley R."/>
            <person name="Nagy L.G."/>
            <person name="Koehler G."/>
            <person name="Ransdell A.S."/>
            <person name="Younus H."/>
            <person name="Chow J."/>
            <person name="Chiniquy J."/>
            <person name="Lipzen A."/>
            <person name="Tritt A."/>
            <person name="Sun H."/>
            <person name="Haridas S."/>
            <person name="LaButti K."/>
            <person name="Ohm R.A."/>
            <person name="Kues U."/>
            <person name="Blanchette R.A."/>
            <person name="Grigoriev I.V."/>
            <person name="Minto R.E."/>
            <person name="Hibbett D.S."/>
        </authorList>
    </citation>
    <scope>NUCLEOTIDE SEQUENCE [LARGE SCALE GENOMIC DNA]</scope>
    <source>
        <strain evidence="1 2">FP15055 ss-10</strain>
    </source>
</reference>
<proteinExistence type="predicted"/>
<dbReference type="OrthoDB" id="3232941at2759"/>
<dbReference type="Pfam" id="PF18759">
    <property type="entry name" value="Plavaka"/>
    <property type="match status" value="1"/>
</dbReference>
<organism evidence="1 2">
    <name type="scientific">Cylindrobasidium torrendii FP15055 ss-10</name>
    <dbReference type="NCBI Taxonomy" id="1314674"/>
    <lineage>
        <taxon>Eukaryota</taxon>
        <taxon>Fungi</taxon>
        <taxon>Dikarya</taxon>
        <taxon>Basidiomycota</taxon>
        <taxon>Agaricomycotina</taxon>
        <taxon>Agaricomycetes</taxon>
        <taxon>Agaricomycetidae</taxon>
        <taxon>Agaricales</taxon>
        <taxon>Marasmiineae</taxon>
        <taxon>Physalacriaceae</taxon>
        <taxon>Cylindrobasidium</taxon>
    </lineage>
</organism>
<keyword evidence="2" id="KW-1185">Reference proteome</keyword>
<gene>
    <name evidence="1" type="ORF">CYLTODRAFT_460272</name>
</gene>
<protein>
    <submittedName>
        <fullName evidence="1">Uncharacterized protein</fullName>
    </submittedName>
</protein>